<dbReference type="PROSITE" id="PS51257">
    <property type="entry name" value="PROKAR_LIPOPROTEIN"/>
    <property type="match status" value="1"/>
</dbReference>
<organism evidence="2 3">
    <name type="scientific">Cephaloticoccus primus</name>
    <dbReference type="NCBI Taxonomy" id="1548207"/>
    <lineage>
        <taxon>Bacteria</taxon>
        <taxon>Pseudomonadati</taxon>
        <taxon>Verrucomicrobiota</taxon>
        <taxon>Opitutia</taxon>
        <taxon>Opitutales</taxon>
        <taxon>Opitutaceae</taxon>
        <taxon>Cephaloticoccus</taxon>
    </lineage>
</organism>
<dbReference type="Proteomes" id="UP000070058">
    <property type="component" value="Unassembled WGS sequence"/>
</dbReference>
<dbReference type="AlphaFoldDB" id="A0A139SMU6"/>
<dbReference type="InterPro" id="IPR036291">
    <property type="entry name" value="NAD(P)-bd_dom_sf"/>
</dbReference>
<comment type="similarity">
    <text evidence="1">Belongs to the short-chain dehydrogenases/reductases (SDR) family.</text>
</comment>
<dbReference type="PANTHER" id="PTHR45267:SF2">
    <property type="entry name" value="NADPH-DEPENDENT PTERIN ALDEHYDE REDUCTASE"/>
    <property type="match status" value="1"/>
</dbReference>
<dbReference type="GO" id="GO:0005829">
    <property type="term" value="C:cytosol"/>
    <property type="evidence" value="ECO:0007669"/>
    <property type="project" value="TreeGrafter"/>
</dbReference>
<dbReference type="PRINTS" id="PR00081">
    <property type="entry name" value="GDHRDH"/>
</dbReference>
<dbReference type="OrthoDB" id="9775296at2"/>
<reference evidence="3" key="1">
    <citation type="submission" date="2016-02" db="EMBL/GenBank/DDBJ databases">
        <authorList>
            <person name="Sanders J.G."/>
            <person name="Lin J.Y."/>
            <person name="Wertz J.T."/>
            <person name="Russell J.A."/>
            <person name="Moreau C.S."/>
            <person name="Powell S."/>
        </authorList>
    </citation>
    <scope>NUCLEOTIDE SEQUENCE [LARGE SCALE GENOMIC DNA]</scope>
    <source>
        <strain evidence="3">CAG34</strain>
    </source>
</reference>
<protein>
    <submittedName>
        <fullName evidence="2">Oxidoreductase</fullName>
    </submittedName>
</protein>
<dbReference type="Gene3D" id="3.40.50.720">
    <property type="entry name" value="NAD(P)-binding Rossmann-like Domain"/>
    <property type="match status" value="1"/>
</dbReference>
<comment type="caution">
    <text evidence="2">The sequence shown here is derived from an EMBL/GenBank/DDBJ whole genome shotgun (WGS) entry which is preliminary data.</text>
</comment>
<dbReference type="SUPFAM" id="SSF51735">
    <property type="entry name" value="NAD(P)-binding Rossmann-fold domains"/>
    <property type="match status" value="1"/>
</dbReference>
<dbReference type="InterPro" id="IPR002347">
    <property type="entry name" value="SDR_fam"/>
</dbReference>
<dbReference type="PRINTS" id="PR00080">
    <property type="entry name" value="SDRFAMILY"/>
</dbReference>
<sequence>MKIVITGVSRGLGRALAEELIAGGHSVFGCGRSGEAIFELRMAYPEQRFAVVDVGLDNKVALWAADVLGSYGAPDILINNAALMCRRAPLWEQGDEELTRLLDANVRGTANVIRHFVPAMVAAQRGVIVNLSSSWGRGVAPHVAPYCASKWAIGGLTRALAEELPQGMAAVTLDPGVIDTDMNRGNESGAAGGAGELLRPADWAKLATPFILKLSLIDNGKALTLGE</sequence>
<dbReference type="Pfam" id="PF00106">
    <property type="entry name" value="adh_short"/>
    <property type="match status" value="1"/>
</dbReference>
<evidence type="ECO:0000256" key="1">
    <source>
        <dbReference type="RuleBase" id="RU000363"/>
    </source>
</evidence>
<accession>A0A139SMU6</accession>
<name>A0A139SMU6_9BACT</name>
<dbReference type="PROSITE" id="PS00061">
    <property type="entry name" value="ADH_SHORT"/>
    <property type="match status" value="1"/>
</dbReference>
<dbReference type="PANTHER" id="PTHR45267">
    <property type="match status" value="1"/>
</dbReference>
<dbReference type="GO" id="GO:0016616">
    <property type="term" value="F:oxidoreductase activity, acting on the CH-OH group of donors, NAD or NADP as acceptor"/>
    <property type="evidence" value="ECO:0007669"/>
    <property type="project" value="TreeGrafter"/>
</dbReference>
<keyword evidence="3" id="KW-1185">Reference proteome</keyword>
<proteinExistence type="inferred from homology"/>
<dbReference type="InterPro" id="IPR053241">
    <property type="entry name" value="NADPH_pterin_aldehyde_rdct"/>
</dbReference>
<dbReference type="STRING" id="1548207.AXK11_04845"/>
<gene>
    <name evidence="2" type="ORF">AXK11_04845</name>
</gene>
<evidence type="ECO:0000313" key="3">
    <source>
        <dbReference type="Proteomes" id="UP000070058"/>
    </source>
</evidence>
<dbReference type="RefSeq" id="WP_068629812.1">
    <property type="nucleotide sequence ID" value="NZ_LSZQ01000041.1"/>
</dbReference>
<dbReference type="EMBL" id="LSZQ01000041">
    <property type="protein sequence ID" value="KXU35865.1"/>
    <property type="molecule type" value="Genomic_DNA"/>
</dbReference>
<dbReference type="InterPro" id="IPR020904">
    <property type="entry name" value="Sc_DH/Rdtase_CS"/>
</dbReference>
<evidence type="ECO:0000313" key="2">
    <source>
        <dbReference type="EMBL" id="KXU35865.1"/>
    </source>
</evidence>